<gene>
    <name evidence="8" type="ORF">CVLEPA_LOCUS19813</name>
</gene>
<dbReference type="PROSITE" id="PS01180">
    <property type="entry name" value="CUB"/>
    <property type="match status" value="1"/>
</dbReference>
<evidence type="ECO:0000256" key="2">
    <source>
        <dbReference type="ARBA" id="ARBA00023157"/>
    </source>
</evidence>
<feature type="disulfide bond" evidence="3">
    <location>
        <begin position="88"/>
        <end position="115"/>
    </location>
</feature>
<dbReference type="SUPFAM" id="SSF49854">
    <property type="entry name" value="Spermadhesin, CUB domain"/>
    <property type="match status" value="1"/>
</dbReference>
<keyword evidence="5" id="KW-1133">Transmembrane helix</keyword>
<feature type="domain" description="CUB" evidence="7">
    <location>
        <begin position="88"/>
        <end position="216"/>
    </location>
</feature>
<reference evidence="8 9" key="1">
    <citation type="submission" date="2024-02" db="EMBL/GenBank/DDBJ databases">
        <authorList>
            <person name="Daric V."/>
            <person name="Darras S."/>
        </authorList>
    </citation>
    <scope>NUCLEOTIDE SEQUENCE [LARGE SCALE GENOMIC DNA]</scope>
</reference>
<dbReference type="PANTHER" id="PTHR24251">
    <property type="entry name" value="OVOCHYMASE-RELATED"/>
    <property type="match status" value="1"/>
</dbReference>
<dbReference type="PANTHER" id="PTHR24251:SF30">
    <property type="entry name" value="MEMBRANE FRIZZLED-RELATED PROTEIN"/>
    <property type="match status" value="1"/>
</dbReference>
<dbReference type="InterPro" id="IPR035914">
    <property type="entry name" value="Sperma_CUB_dom_sf"/>
</dbReference>
<keyword evidence="9" id="KW-1185">Reference proteome</keyword>
<accession>A0ABP0G8D5</accession>
<keyword evidence="5" id="KW-0812">Transmembrane</keyword>
<evidence type="ECO:0000313" key="9">
    <source>
        <dbReference type="Proteomes" id="UP001642483"/>
    </source>
</evidence>
<comment type="caution">
    <text evidence="3">Lacks conserved residue(s) required for the propagation of feature annotation.</text>
</comment>
<dbReference type="CDD" id="cd00041">
    <property type="entry name" value="CUB"/>
    <property type="match status" value="1"/>
</dbReference>
<dbReference type="Pfam" id="PF00431">
    <property type="entry name" value="CUB"/>
    <property type="match status" value="1"/>
</dbReference>
<evidence type="ECO:0000259" key="7">
    <source>
        <dbReference type="PROSITE" id="PS01180"/>
    </source>
</evidence>
<feature type="compositionally biased region" description="Polar residues" evidence="4">
    <location>
        <begin position="21"/>
        <end position="33"/>
    </location>
</feature>
<evidence type="ECO:0000256" key="1">
    <source>
        <dbReference type="ARBA" id="ARBA00022737"/>
    </source>
</evidence>
<dbReference type="InterPro" id="IPR000859">
    <property type="entry name" value="CUB_dom"/>
</dbReference>
<feature type="compositionally biased region" description="Polar residues" evidence="4">
    <location>
        <begin position="42"/>
        <end position="73"/>
    </location>
</feature>
<dbReference type="EMBL" id="CAWYQH010000106">
    <property type="protein sequence ID" value="CAK8687748.1"/>
    <property type="molecule type" value="Genomic_DNA"/>
</dbReference>
<evidence type="ECO:0000256" key="3">
    <source>
        <dbReference type="PROSITE-ProRule" id="PRU00059"/>
    </source>
</evidence>
<feature type="region of interest" description="Disordered" evidence="4">
    <location>
        <begin position="305"/>
        <end position="335"/>
    </location>
</feature>
<name>A0ABP0G8D5_CLALP</name>
<feature type="chain" id="PRO_5046575399" description="CUB domain-containing protein" evidence="6">
    <location>
        <begin position="21"/>
        <end position="335"/>
    </location>
</feature>
<evidence type="ECO:0000313" key="8">
    <source>
        <dbReference type="EMBL" id="CAK8687748.1"/>
    </source>
</evidence>
<dbReference type="SMART" id="SM00042">
    <property type="entry name" value="CUB"/>
    <property type="match status" value="1"/>
</dbReference>
<proteinExistence type="predicted"/>
<sequence>MNTSSCVVFVVLFVLKTTDCASPRSTSSSQDESGLSHEAGQVHSTTGGSNLLNQTEPSLTGPSLTEPSLTEPSLSGPAGFAPESNKVCGVTEHNSRFGFITSPNYPRSYDNNQTCLWSIQAPAGHVCYVIFNAFDLEPGPDHSRLSCPFDFLHIFEEFQIEPDNPELVYRHSWGTYCGRNRPPRRSSARPGSTLYFYFRSDVSRRGKGFVLNYQMMNASSRRADEEIPVDSGVEEPKDYQWEYLKLFSAVLFLFILCTTLVGAIYRCWLRKEPVKLFIGNIEGNSHRSCCDRVYFPFDKTKMKNSPATLTSTKKRECSGKQRRPRPAQHCGHLSA</sequence>
<evidence type="ECO:0000256" key="6">
    <source>
        <dbReference type="SAM" id="SignalP"/>
    </source>
</evidence>
<keyword evidence="1" id="KW-0677">Repeat</keyword>
<comment type="caution">
    <text evidence="8">The sequence shown here is derived from an EMBL/GenBank/DDBJ whole genome shotgun (WGS) entry which is preliminary data.</text>
</comment>
<dbReference type="Proteomes" id="UP001642483">
    <property type="component" value="Unassembled WGS sequence"/>
</dbReference>
<feature type="region of interest" description="Disordered" evidence="4">
    <location>
        <begin position="21"/>
        <end position="77"/>
    </location>
</feature>
<organism evidence="8 9">
    <name type="scientific">Clavelina lepadiformis</name>
    <name type="common">Light-bulb sea squirt</name>
    <name type="synonym">Ascidia lepadiformis</name>
    <dbReference type="NCBI Taxonomy" id="159417"/>
    <lineage>
        <taxon>Eukaryota</taxon>
        <taxon>Metazoa</taxon>
        <taxon>Chordata</taxon>
        <taxon>Tunicata</taxon>
        <taxon>Ascidiacea</taxon>
        <taxon>Aplousobranchia</taxon>
        <taxon>Clavelinidae</taxon>
        <taxon>Clavelina</taxon>
    </lineage>
</organism>
<evidence type="ECO:0000256" key="5">
    <source>
        <dbReference type="SAM" id="Phobius"/>
    </source>
</evidence>
<dbReference type="Gene3D" id="2.60.120.290">
    <property type="entry name" value="Spermadhesin, CUB domain"/>
    <property type="match status" value="1"/>
</dbReference>
<feature type="transmembrane region" description="Helical" evidence="5">
    <location>
        <begin position="246"/>
        <end position="268"/>
    </location>
</feature>
<keyword evidence="6" id="KW-0732">Signal</keyword>
<keyword evidence="5" id="KW-0472">Membrane</keyword>
<protein>
    <recommendedName>
        <fullName evidence="7">CUB domain-containing protein</fullName>
    </recommendedName>
</protein>
<keyword evidence="2 3" id="KW-1015">Disulfide bond</keyword>
<evidence type="ECO:0000256" key="4">
    <source>
        <dbReference type="SAM" id="MobiDB-lite"/>
    </source>
</evidence>
<feature type="signal peptide" evidence="6">
    <location>
        <begin position="1"/>
        <end position="20"/>
    </location>
</feature>